<sequence length="38" mass="4356">MRHKFGRHQTVRTIYFLKESGGLPVCSRVANVSYADCK</sequence>
<proteinExistence type="predicted"/>
<name>A0A8S5U875_9CAUD</name>
<dbReference type="EMBL" id="BK016033">
    <property type="protein sequence ID" value="DAF90652.1"/>
    <property type="molecule type" value="Genomic_DNA"/>
</dbReference>
<reference evidence="1" key="1">
    <citation type="journal article" date="2021" name="Proc. Natl. Acad. Sci. U.S.A.">
        <title>A Catalog of Tens of Thousands of Viruses from Human Metagenomes Reveals Hidden Associations with Chronic Diseases.</title>
        <authorList>
            <person name="Tisza M.J."/>
            <person name="Buck C.B."/>
        </authorList>
    </citation>
    <scope>NUCLEOTIDE SEQUENCE</scope>
    <source>
        <strain evidence="1">CtwIM10</strain>
    </source>
</reference>
<accession>A0A8S5U875</accession>
<protein>
    <submittedName>
        <fullName evidence="1">Uncharacterized protein</fullName>
    </submittedName>
</protein>
<organism evidence="1">
    <name type="scientific">Siphoviridae sp. ctwIM10</name>
    <dbReference type="NCBI Taxonomy" id="2825728"/>
    <lineage>
        <taxon>Viruses</taxon>
        <taxon>Duplodnaviria</taxon>
        <taxon>Heunggongvirae</taxon>
        <taxon>Uroviricota</taxon>
        <taxon>Caudoviricetes</taxon>
    </lineage>
</organism>
<evidence type="ECO:0000313" key="1">
    <source>
        <dbReference type="EMBL" id="DAF90652.1"/>
    </source>
</evidence>